<name>A0A2Z6GEM6_9PROT</name>
<dbReference type="EMBL" id="AP018738">
    <property type="protein sequence ID" value="BBE51812.1"/>
    <property type="molecule type" value="Genomic_DNA"/>
</dbReference>
<accession>A0A2Z6GEM6</accession>
<reference evidence="1 2" key="1">
    <citation type="submission" date="2018-06" db="EMBL/GenBank/DDBJ databases">
        <title>OYT1 Genome Sequencing.</title>
        <authorList>
            <person name="Kato S."/>
            <person name="Itoh T."/>
            <person name="Ohkuma M."/>
        </authorList>
    </citation>
    <scope>NUCLEOTIDE SEQUENCE [LARGE SCALE GENOMIC DNA]</scope>
    <source>
        <strain evidence="1 2">OYT1</strain>
    </source>
</reference>
<sequence>MGDKDNGLDSGGVSNAQIMHSIGKLVGTVEAMNTNMAAIRGDIQKLDQAATARINRVEDNLSDKIKESSSAINKLIDDLEANVRGKINGLGDRVTALEGEDKKIIEKVAKLSALGGGVGGALAAAAVELIKHIPH</sequence>
<organism evidence="1 2">
    <name type="scientific">Ferriphaselus amnicola</name>
    <dbReference type="NCBI Taxonomy" id="1188319"/>
    <lineage>
        <taxon>Bacteria</taxon>
        <taxon>Pseudomonadati</taxon>
        <taxon>Pseudomonadota</taxon>
        <taxon>Betaproteobacteria</taxon>
        <taxon>Nitrosomonadales</taxon>
        <taxon>Gallionellaceae</taxon>
        <taxon>Ferriphaselus</taxon>
    </lineage>
</organism>
<dbReference type="RefSeq" id="WP_197714083.1">
    <property type="nucleotide sequence ID" value="NZ_AP018738.1"/>
</dbReference>
<dbReference type="KEGG" id="fam:OYT1_ch2296"/>
<protein>
    <submittedName>
        <fullName evidence="1">Uncharacterized protein</fullName>
    </submittedName>
</protein>
<proteinExistence type="predicted"/>
<dbReference type="STRING" id="1188319.OYT1_01561"/>
<gene>
    <name evidence="1" type="ORF">OYT1_ch2296</name>
</gene>
<evidence type="ECO:0000313" key="1">
    <source>
        <dbReference type="EMBL" id="BBE51812.1"/>
    </source>
</evidence>
<dbReference type="AlphaFoldDB" id="A0A2Z6GEM6"/>
<evidence type="ECO:0000313" key="2">
    <source>
        <dbReference type="Proteomes" id="UP000033070"/>
    </source>
</evidence>
<dbReference type="Proteomes" id="UP000033070">
    <property type="component" value="Chromosome"/>
</dbReference>
<keyword evidence="2" id="KW-1185">Reference proteome</keyword>